<dbReference type="EMBL" id="JAUSVX010000002">
    <property type="protein sequence ID" value="MDQ0468634.1"/>
    <property type="molecule type" value="Genomic_DNA"/>
</dbReference>
<proteinExistence type="predicted"/>
<evidence type="ECO:0000259" key="1">
    <source>
        <dbReference type="Pfam" id="PF01575"/>
    </source>
</evidence>
<comment type="caution">
    <text evidence="2">The sequence shown here is derived from an EMBL/GenBank/DDBJ whole genome shotgun (WGS) entry which is preliminary data.</text>
</comment>
<dbReference type="InterPro" id="IPR002539">
    <property type="entry name" value="MaoC-like_dom"/>
</dbReference>
<organism evidence="2 3">
    <name type="scientific">Labrys wisconsinensis</name>
    <dbReference type="NCBI Taxonomy" id="425677"/>
    <lineage>
        <taxon>Bacteria</taxon>
        <taxon>Pseudomonadati</taxon>
        <taxon>Pseudomonadota</taxon>
        <taxon>Alphaproteobacteria</taxon>
        <taxon>Hyphomicrobiales</taxon>
        <taxon>Xanthobacteraceae</taxon>
        <taxon>Labrys</taxon>
    </lineage>
</organism>
<sequence>MSSEEDFYLKAGDAVTLERDVTESAVNGFAEISGDHSPNHMDEGGMSASAYRGRIAHGALLVAYMSACSTEIVERIPDVRASETPVSLGYDRIRFIKPVYIGDRLRLHYRVRDVDPARRRAHSDITITNQAGETVCVGEHILKWVA</sequence>
<dbReference type="PANTHER" id="PTHR43437:SF3">
    <property type="entry name" value="HYDROXYACYL-THIOESTER DEHYDRATASE TYPE 2, MITOCHONDRIAL"/>
    <property type="match status" value="1"/>
</dbReference>
<dbReference type="InterPro" id="IPR050965">
    <property type="entry name" value="UPF0336/Enoyl-CoA_hydratase"/>
</dbReference>
<dbReference type="Gene3D" id="3.10.129.10">
    <property type="entry name" value="Hotdog Thioesterase"/>
    <property type="match status" value="1"/>
</dbReference>
<reference evidence="2 3" key="1">
    <citation type="submission" date="2023-07" db="EMBL/GenBank/DDBJ databases">
        <title>Genomic Encyclopedia of Type Strains, Phase IV (KMG-IV): sequencing the most valuable type-strain genomes for metagenomic binning, comparative biology and taxonomic classification.</title>
        <authorList>
            <person name="Goeker M."/>
        </authorList>
    </citation>
    <scope>NUCLEOTIDE SEQUENCE [LARGE SCALE GENOMIC DNA]</scope>
    <source>
        <strain evidence="2 3">DSM 19619</strain>
    </source>
</reference>
<dbReference type="Proteomes" id="UP001242480">
    <property type="component" value="Unassembled WGS sequence"/>
</dbReference>
<evidence type="ECO:0000313" key="2">
    <source>
        <dbReference type="EMBL" id="MDQ0468634.1"/>
    </source>
</evidence>
<accession>A0ABU0J324</accession>
<dbReference type="PANTHER" id="PTHR43437">
    <property type="entry name" value="HYDROXYACYL-THIOESTER DEHYDRATASE TYPE 2, MITOCHONDRIAL-RELATED"/>
    <property type="match status" value="1"/>
</dbReference>
<dbReference type="SUPFAM" id="SSF54637">
    <property type="entry name" value="Thioesterase/thiol ester dehydrase-isomerase"/>
    <property type="match status" value="1"/>
</dbReference>
<feature type="domain" description="MaoC-like" evidence="1">
    <location>
        <begin position="17"/>
        <end position="121"/>
    </location>
</feature>
<dbReference type="Pfam" id="PF01575">
    <property type="entry name" value="MaoC_dehydratas"/>
    <property type="match status" value="1"/>
</dbReference>
<gene>
    <name evidence="2" type="ORF">QO011_001634</name>
</gene>
<evidence type="ECO:0000313" key="3">
    <source>
        <dbReference type="Proteomes" id="UP001242480"/>
    </source>
</evidence>
<protein>
    <submittedName>
        <fullName evidence="2">Acyl dehydratase</fullName>
    </submittedName>
</protein>
<keyword evidence="3" id="KW-1185">Reference proteome</keyword>
<dbReference type="InterPro" id="IPR029069">
    <property type="entry name" value="HotDog_dom_sf"/>
</dbReference>
<dbReference type="RefSeq" id="WP_307270115.1">
    <property type="nucleotide sequence ID" value="NZ_JAUSVX010000002.1"/>
</dbReference>
<name>A0ABU0J324_9HYPH</name>